<gene>
    <name evidence="7" type="primary">gsiA_2</name>
    <name evidence="7" type="ORF">JS278_03053</name>
</gene>
<proteinExistence type="inferred from homology"/>
<dbReference type="NCBIfam" id="NF007739">
    <property type="entry name" value="PRK10419.1"/>
    <property type="match status" value="2"/>
</dbReference>
<dbReference type="PANTHER" id="PTHR43776">
    <property type="entry name" value="TRANSPORT ATP-BINDING PROTEIN"/>
    <property type="match status" value="1"/>
</dbReference>
<dbReference type="PROSITE" id="PS50893">
    <property type="entry name" value="ABC_TRANSPORTER_2"/>
    <property type="match status" value="2"/>
</dbReference>
<dbReference type="KEGG" id="acij:JS278_03053"/>
<evidence type="ECO:0000313" key="8">
    <source>
        <dbReference type="Proteomes" id="UP000251995"/>
    </source>
</evidence>
<keyword evidence="8" id="KW-1185">Reference proteome</keyword>
<dbReference type="Pfam" id="PF00005">
    <property type="entry name" value="ABC_tran"/>
    <property type="match status" value="2"/>
</dbReference>
<evidence type="ECO:0000256" key="1">
    <source>
        <dbReference type="ARBA" id="ARBA00005417"/>
    </source>
</evidence>
<keyword evidence="3" id="KW-0547">Nucleotide-binding</keyword>
<comment type="similarity">
    <text evidence="1">Belongs to the ABC transporter superfamily.</text>
</comment>
<evidence type="ECO:0000256" key="5">
    <source>
        <dbReference type="SAM" id="MobiDB-lite"/>
    </source>
</evidence>
<reference evidence="7 8" key="1">
    <citation type="submission" date="2017-12" db="EMBL/GenBank/DDBJ databases">
        <title>The whole genome sequence of the Acidipropionibacterium virtanenii sp. nov. type strain JS278.</title>
        <authorList>
            <person name="Laine P."/>
            <person name="Deptula P."/>
            <person name="Varmanen P."/>
            <person name="Auvinen P."/>
        </authorList>
    </citation>
    <scope>NUCLEOTIDE SEQUENCE [LARGE SCALE GENOMIC DNA]</scope>
    <source>
        <strain evidence="7 8">JS278</strain>
    </source>
</reference>
<dbReference type="GO" id="GO:0015833">
    <property type="term" value="P:peptide transport"/>
    <property type="evidence" value="ECO:0007669"/>
    <property type="project" value="InterPro"/>
</dbReference>
<dbReference type="InterPro" id="IPR027417">
    <property type="entry name" value="P-loop_NTPase"/>
</dbReference>
<dbReference type="EMBL" id="CP025198">
    <property type="protein sequence ID" value="AXE40187.1"/>
    <property type="molecule type" value="Genomic_DNA"/>
</dbReference>
<feature type="domain" description="ABC transporter" evidence="6">
    <location>
        <begin position="40"/>
        <end position="286"/>
    </location>
</feature>
<evidence type="ECO:0000313" key="7">
    <source>
        <dbReference type="EMBL" id="AXE40187.1"/>
    </source>
</evidence>
<keyword evidence="2" id="KW-0813">Transport</keyword>
<sequence>MSITRNRPGHRLRVVPDAADAAAGADTDSTETGTRPLVDIRNLDVRFTGRREVHAVRGISLTINPGEAVAIVGESGSGKSVTSRSIVGLAGDNAQVSADEFSVLGRDALRLRESQWRDIRGRRIGFVLQDALTSLDPLRTVGREIAETLRTHRIVGRRQIPGRVDELLREAGIPDAEVRSRQYPHQLSGGLRQRALIASALAGGPDLLIADEPTTALDVTVQAQILDLLEARRADGTALLLVSHDLAVVSRIADRVLVMHDGVVVEEGPTTRVLSNPADSYTRSLLAAVPSASTRGTRLSTGSPVPISTAPISTGSDAEGHDDAAPVLEAAGVTKRYPLPGGGSRTAVDDVSLTLAPGQKLGIVGESGSGKSTLARLLLDLTLPDEGEIRIGGLPWSRKEGVDADLRRQVQFISQDPLGSFDPRYSIGEIIAEPLGISLRATGAREAVADLLGSVGLDPSFIDASPRRLSGGQRQRIAIARALALEPRALICDEPVSALDVSIQAAVLDLFSDLAERTGTALVFISHDLGVVHHLVDQVLVMRYGRVIESGDVDDVFTHPLHPYTQELVAAIPRLTTTDAPRPGRLHA</sequence>
<dbReference type="InterPro" id="IPR003593">
    <property type="entry name" value="AAA+_ATPase"/>
</dbReference>
<dbReference type="CDD" id="cd03257">
    <property type="entry name" value="ABC_NikE_OppD_transporters"/>
    <property type="match status" value="2"/>
</dbReference>
<dbReference type="RefSeq" id="WP_245935146.1">
    <property type="nucleotide sequence ID" value="NZ_CP025198.1"/>
</dbReference>
<dbReference type="Pfam" id="PF08352">
    <property type="entry name" value="oligo_HPY"/>
    <property type="match status" value="2"/>
</dbReference>
<dbReference type="InterPro" id="IPR013563">
    <property type="entry name" value="Oligopep_ABC_C"/>
</dbReference>
<evidence type="ECO:0000256" key="3">
    <source>
        <dbReference type="ARBA" id="ARBA00022741"/>
    </source>
</evidence>
<dbReference type="NCBIfam" id="NF008453">
    <property type="entry name" value="PRK11308.1"/>
    <property type="match status" value="2"/>
</dbReference>
<dbReference type="GO" id="GO:0005524">
    <property type="term" value="F:ATP binding"/>
    <property type="evidence" value="ECO:0007669"/>
    <property type="project" value="UniProtKB-KW"/>
</dbReference>
<keyword evidence="7" id="KW-0378">Hydrolase</keyword>
<dbReference type="InterPro" id="IPR017871">
    <property type="entry name" value="ABC_transporter-like_CS"/>
</dbReference>
<dbReference type="Proteomes" id="UP000251995">
    <property type="component" value="Chromosome"/>
</dbReference>
<dbReference type="PROSITE" id="PS00211">
    <property type="entry name" value="ABC_TRANSPORTER_1"/>
    <property type="match status" value="1"/>
</dbReference>
<dbReference type="InterPro" id="IPR050319">
    <property type="entry name" value="ABC_transp_ATP-bind"/>
</dbReference>
<evidence type="ECO:0000256" key="4">
    <source>
        <dbReference type="ARBA" id="ARBA00022840"/>
    </source>
</evidence>
<feature type="compositionally biased region" description="Low complexity" evidence="5">
    <location>
        <begin position="17"/>
        <end position="33"/>
    </location>
</feature>
<keyword evidence="4 7" id="KW-0067">ATP-binding</keyword>
<dbReference type="InterPro" id="IPR003439">
    <property type="entry name" value="ABC_transporter-like_ATP-bd"/>
</dbReference>
<dbReference type="PANTHER" id="PTHR43776:SF7">
    <property type="entry name" value="D,D-DIPEPTIDE TRANSPORT ATP-BINDING PROTEIN DDPF-RELATED"/>
    <property type="match status" value="1"/>
</dbReference>
<dbReference type="SMART" id="SM00382">
    <property type="entry name" value="AAA"/>
    <property type="match status" value="2"/>
</dbReference>
<dbReference type="SUPFAM" id="SSF52540">
    <property type="entry name" value="P-loop containing nucleoside triphosphate hydrolases"/>
    <property type="match status" value="2"/>
</dbReference>
<feature type="region of interest" description="Disordered" evidence="5">
    <location>
        <begin position="1"/>
        <end position="33"/>
    </location>
</feature>
<accession>A0A344UY39</accession>
<dbReference type="Gene3D" id="3.40.50.300">
    <property type="entry name" value="P-loop containing nucleotide triphosphate hydrolases"/>
    <property type="match status" value="2"/>
</dbReference>
<dbReference type="EC" id="3.6.3.-" evidence="7"/>
<dbReference type="GO" id="GO:0055085">
    <property type="term" value="P:transmembrane transport"/>
    <property type="evidence" value="ECO:0007669"/>
    <property type="project" value="UniProtKB-ARBA"/>
</dbReference>
<evidence type="ECO:0000256" key="2">
    <source>
        <dbReference type="ARBA" id="ARBA00022448"/>
    </source>
</evidence>
<organism evidence="7 8">
    <name type="scientific">Acidipropionibacterium virtanenii</name>
    <dbReference type="NCBI Taxonomy" id="2057246"/>
    <lineage>
        <taxon>Bacteria</taxon>
        <taxon>Bacillati</taxon>
        <taxon>Actinomycetota</taxon>
        <taxon>Actinomycetes</taxon>
        <taxon>Propionibacteriales</taxon>
        <taxon>Propionibacteriaceae</taxon>
        <taxon>Acidipropionibacterium</taxon>
    </lineage>
</organism>
<protein>
    <submittedName>
        <fullName evidence="7">Glutathione import ATP-binding protein GsiA</fullName>
        <ecNumber evidence="7">3.6.3.-</ecNumber>
    </submittedName>
</protein>
<dbReference type="GO" id="GO:0016887">
    <property type="term" value="F:ATP hydrolysis activity"/>
    <property type="evidence" value="ECO:0007669"/>
    <property type="project" value="InterPro"/>
</dbReference>
<evidence type="ECO:0000259" key="6">
    <source>
        <dbReference type="PROSITE" id="PS50893"/>
    </source>
</evidence>
<name>A0A344UY39_9ACTN</name>
<feature type="region of interest" description="Disordered" evidence="5">
    <location>
        <begin position="295"/>
        <end position="321"/>
    </location>
</feature>
<feature type="domain" description="ABC transporter" evidence="6">
    <location>
        <begin position="328"/>
        <end position="569"/>
    </location>
</feature>
<dbReference type="AlphaFoldDB" id="A0A344UY39"/>